<proteinExistence type="inferred from homology"/>
<dbReference type="EC" id="3.6.1.27" evidence="3 17"/>
<keyword evidence="12 17" id="KW-0046">Antibiotic resistance</keyword>
<keyword evidence="8 17" id="KW-0133">Cell shape</keyword>
<protein>
    <recommendedName>
        <fullName evidence="4 17">Undecaprenyl-diphosphatase</fullName>
        <ecNumber evidence="3 17">3.6.1.27</ecNumber>
    </recommendedName>
    <alternativeName>
        <fullName evidence="15 17">Bacitracin resistance protein</fullName>
    </alternativeName>
    <alternativeName>
        <fullName evidence="14 17">Undecaprenyl pyrophosphate phosphatase</fullName>
    </alternativeName>
</protein>
<feature type="transmembrane region" description="Helical" evidence="17">
    <location>
        <begin position="202"/>
        <end position="222"/>
    </location>
</feature>
<dbReference type="Proteomes" id="UP000321363">
    <property type="component" value="Unassembled WGS sequence"/>
</dbReference>
<dbReference type="GO" id="GO:0046677">
    <property type="term" value="P:response to antibiotic"/>
    <property type="evidence" value="ECO:0007669"/>
    <property type="project" value="UniProtKB-UniRule"/>
</dbReference>
<comment type="catalytic activity">
    <reaction evidence="16 17">
        <text>di-trans,octa-cis-undecaprenyl diphosphate + H2O = di-trans,octa-cis-undecaprenyl phosphate + phosphate + H(+)</text>
        <dbReference type="Rhea" id="RHEA:28094"/>
        <dbReference type="ChEBI" id="CHEBI:15377"/>
        <dbReference type="ChEBI" id="CHEBI:15378"/>
        <dbReference type="ChEBI" id="CHEBI:43474"/>
        <dbReference type="ChEBI" id="CHEBI:58405"/>
        <dbReference type="ChEBI" id="CHEBI:60392"/>
        <dbReference type="EC" id="3.6.1.27"/>
    </reaction>
</comment>
<keyword evidence="10 17" id="KW-1133">Transmembrane helix</keyword>
<keyword evidence="9 17" id="KW-0573">Peptidoglycan synthesis</keyword>
<evidence type="ECO:0000313" key="18">
    <source>
        <dbReference type="EMBL" id="TXC90770.1"/>
    </source>
</evidence>
<dbReference type="GO" id="GO:0005886">
    <property type="term" value="C:plasma membrane"/>
    <property type="evidence" value="ECO:0007669"/>
    <property type="project" value="UniProtKB-SubCell"/>
</dbReference>
<dbReference type="PANTHER" id="PTHR30622:SF2">
    <property type="entry name" value="UNDECAPRENYL-DIPHOSPHATASE"/>
    <property type="match status" value="1"/>
</dbReference>
<dbReference type="EMBL" id="VOQF01000006">
    <property type="protein sequence ID" value="TXC90770.1"/>
    <property type="molecule type" value="Genomic_DNA"/>
</dbReference>
<dbReference type="PANTHER" id="PTHR30622">
    <property type="entry name" value="UNDECAPRENYL-DIPHOSPHATASE"/>
    <property type="match status" value="1"/>
</dbReference>
<dbReference type="OrthoDB" id="9808289at2"/>
<evidence type="ECO:0000256" key="16">
    <source>
        <dbReference type="ARBA" id="ARBA00047594"/>
    </source>
</evidence>
<dbReference type="GO" id="GO:0009252">
    <property type="term" value="P:peptidoglycan biosynthetic process"/>
    <property type="evidence" value="ECO:0007669"/>
    <property type="project" value="UniProtKB-KW"/>
</dbReference>
<gene>
    <name evidence="17" type="primary">uppP</name>
    <name evidence="18" type="ORF">FS935_12740</name>
</gene>
<evidence type="ECO:0000256" key="3">
    <source>
        <dbReference type="ARBA" id="ARBA00012374"/>
    </source>
</evidence>
<evidence type="ECO:0000256" key="8">
    <source>
        <dbReference type="ARBA" id="ARBA00022960"/>
    </source>
</evidence>
<keyword evidence="13 17" id="KW-0961">Cell wall biogenesis/degradation</keyword>
<evidence type="ECO:0000313" key="19">
    <source>
        <dbReference type="Proteomes" id="UP000321363"/>
    </source>
</evidence>
<dbReference type="Pfam" id="PF02673">
    <property type="entry name" value="BacA"/>
    <property type="match status" value="1"/>
</dbReference>
<accession>A0A5C6VYX2</accession>
<evidence type="ECO:0000256" key="2">
    <source>
        <dbReference type="ARBA" id="ARBA00010621"/>
    </source>
</evidence>
<evidence type="ECO:0000256" key="4">
    <source>
        <dbReference type="ARBA" id="ARBA00021581"/>
    </source>
</evidence>
<feature type="transmembrane region" description="Helical" evidence="17">
    <location>
        <begin position="234"/>
        <end position="253"/>
    </location>
</feature>
<comment type="function">
    <text evidence="17">Catalyzes the dephosphorylation of undecaprenyl diphosphate (UPP). Confers resistance to bacitracin.</text>
</comment>
<feature type="transmembrane region" description="Helical" evidence="17">
    <location>
        <begin position="104"/>
        <end position="126"/>
    </location>
</feature>
<dbReference type="HAMAP" id="MF_01006">
    <property type="entry name" value="Undec_diphosphatase"/>
    <property type="match status" value="1"/>
</dbReference>
<feature type="transmembrane region" description="Helical" evidence="17">
    <location>
        <begin position="12"/>
        <end position="32"/>
    </location>
</feature>
<comment type="similarity">
    <text evidence="2 17">Belongs to the UppP family.</text>
</comment>
<evidence type="ECO:0000256" key="9">
    <source>
        <dbReference type="ARBA" id="ARBA00022984"/>
    </source>
</evidence>
<evidence type="ECO:0000256" key="12">
    <source>
        <dbReference type="ARBA" id="ARBA00023251"/>
    </source>
</evidence>
<evidence type="ECO:0000256" key="11">
    <source>
        <dbReference type="ARBA" id="ARBA00023136"/>
    </source>
</evidence>
<evidence type="ECO:0000256" key="6">
    <source>
        <dbReference type="ARBA" id="ARBA00022692"/>
    </source>
</evidence>
<evidence type="ECO:0000256" key="13">
    <source>
        <dbReference type="ARBA" id="ARBA00023316"/>
    </source>
</evidence>
<sequence length="283" mass="31448">MEKDCKIFKRRIRILDILLILKYLLLGLFQGFTEPIPISSSGHLVFAQHFLGLKIEGLSFELLVNAASLIAVLIIYREDLIRLIVNGMKYITTKDESAKSDFRFIVYLIVATIPAGVIGLLFNDAISEHLKYIQVTAITLIITGIALWTIRNLRGRKNDGDLSMKDAIIVGLAQAVALIPGISRSGATIVAAMALGMKQETALKFSFLMFIPVSFGGMILSVTDLIDDPNLDTFLIPYIVAFIAALITSYFSLKWFMNIMAKGNLKYFSYYCFIVGIAVLVFV</sequence>
<name>A0A5C6VYX2_9BACI</name>
<comment type="caution">
    <text evidence="18">The sequence shown here is derived from an EMBL/GenBank/DDBJ whole genome shotgun (WGS) entry which is preliminary data.</text>
</comment>
<comment type="miscellaneous">
    <text evidence="17">Bacitracin is thought to be involved in the inhibition of peptidoglycan synthesis by sequestering undecaprenyl diphosphate, thereby reducing the pool of lipid carrier available.</text>
</comment>
<evidence type="ECO:0000256" key="5">
    <source>
        <dbReference type="ARBA" id="ARBA00022475"/>
    </source>
</evidence>
<evidence type="ECO:0000256" key="10">
    <source>
        <dbReference type="ARBA" id="ARBA00022989"/>
    </source>
</evidence>
<keyword evidence="5 17" id="KW-1003">Cell membrane</keyword>
<evidence type="ECO:0000256" key="1">
    <source>
        <dbReference type="ARBA" id="ARBA00004651"/>
    </source>
</evidence>
<evidence type="ECO:0000256" key="7">
    <source>
        <dbReference type="ARBA" id="ARBA00022801"/>
    </source>
</evidence>
<dbReference type="GO" id="GO:0008360">
    <property type="term" value="P:regulation of cell shape"/>
    <property type="evidence" value="ECO:0007669"/>
    <property type="project" value="UniProtKB-KW"/>
</dbReference>
<feature type="transmembrane region" description="Helical" evidence="17">
    <location>
        <begin position="132"/>
        <end position="150"/>
    </location>
</feature>
<reference evidence="18 19" key="1">
    <citation type="journal article" date="2005" name="Int. J. Syst. Evol. Microbiol.">
        <title>Bacillus litoralis sp. nov., isolated from a tidal flat of the Yellow Sea in Korea.</title>
        <authorList>
            <person name="Yoon J.H."/>
            <person name="Oh T.K."/>
        </authorList>
    </citation>
    <scope>NUCLEOTIDE SEQUENCE [LARGE SCALE GENOMIC DNA]</scope>
    <source>
        <strain evidence="18 19">SW-211</strain>
    </source>
</reference>
<comment type="subcellular location">
    <subcellularLocation>
        <location evidence="1 17">Cell membrane</location>
        <topology evidence="1 17">Multi-pass membrane protein</topology>
    </subcellularLocation>
</comment>
<dbReference type="AlphaFoldDB" id="A0A5C6VYX2"/>
<evidence type="ECO:0000256" key="17">
    <source>
        <dbReference type="HAMAP-Rule" id="MF_01006"/>
    </source>
</evidence>
<dbReference type="GO" id="GO:0071555">
    <property type="term" value="P:cell wall organization"/>
    <property type="evidence" value="ECO:0007669"/>
    <property type="project" value="UniProtKB-KW"/>
</dbReference>
<dbReference type="InterPro" id="IPR003824">
    <property type="entry name" value="UppP"/>
</dbReference>
<organism evidence="18 19">
    <name type="scientific">Metabacillus litoralis</name>
    <dbReference type="NCBI Taxonomy" id="152268"/>
    <lineage>
        <taxon>Bacteria</taxon>
        <taxon>Bacillati</taxon>
        <taxon>Bacillota</taxon>
        <taxon>Bacilli</taxon>
        <taxon>Bacillales</taxon>
        <taxon>Bacillaceae</taxon>
        <taxon>Metabacillus</taxon>
    </lineage>
</organism>
<keyword evidence="7 17" id="KW-0378">Hydrolase</keyword>
<evidence type="ECO:0000256" key="15">
    <source>
        <dbReference type="ARBA" id="ARBA00032932"/>
    </source>
</evidence>
<keyword evidence="6 17" id="KW-0812">Transmembrane</keyword>
<dbReference type="GO" id="GO:0050380">
    <property type="term" value="F:undecaprenyl-diphosphatase activity"/>
    <property type="evidence" value="ECO:0007669"/>
    <property type="project" value="UniProtKB-UniRule"/>
</dbReference>
<feature type="transmembrane region" description="Helical" evidence="17">
    <location>
        <begin position="58"/>
        <end position="76"/>
    </location>
</feature>
<keyword evidence="19" id="KW-1185">Reference proteome</keyword>
<feature type="transmembrane region" description="Helical" evidence="17">
    <location>
        <begin position="265"/>
        <end position="282"/>
    </location>
</feature>
<keyword evidence="11 17" id="KW-0472">Membrane</keyword>
<evidence type="ECO:0000256" key="14">
    <source>
        <dbReference type="ARBA" id="ARBA00032707"/>
    </source>
</evidence>